<dbReference type="AlphaFoldDB" id="A0A0A9G189"/>
<organism evidence="2">
    <name type="scientific">Arundo donax</name>
    <name type="common">Giant reed</name>
    <name type="synonym">Donax arundinaceus</name>
    <dbReference type="NCBI Taxonomy" id="35708"/>
    <lineage>
        <taxon>Eukaryota</taxon>
        <taxon>Viridiplantae</taxon>
        <taxon>Streptophyta</taxon>
        <taxon>Embryophyta</taxon>
        <taxon>Tracheophyta</taxon>
        <taxon>Spermatophyta</taxon>
        <taxon>Magnoliopsida</taxon>
        <taxon>Liliopsida</taxon>
        <taxon>Poales</taxon>
        <taxon>Poaceae</taxon>
        <taxon>PACMAD clade</taxon>
        <taxon>Arundinoideae</taxon>
        <taxon>Arundineae</taxon>
        <taxon>Arundo</taxon>
    </lineage>
</organism>
<feature type="region of interest" description="Disordered" evidence="1">
    <location>
        <begin position="50"/>
        <end position="78"/>
    </location>
</feature>
<dbReference type="EMBL" id="GBRH01180667">
    <property type="protein sequence ID" value="JAE17229.1"/>
    <property type="molecule type" value="Transcribed_RNA"/>
</dbReference>
<proteinExistence type="predicted"/>
<reference evidence="2" key="2">
    <citation type="journal article" date="2015" name="Data Brief">
        <title>Shoot transcriptome of the giant reed, Arundo donax.</title>
        <authorList>
            <person name="Barrero R.A."/>
            <person name="Guerrero F.D."/>
            <person name="Moolhuijzen P."/>
            <person name="Goolsby J.A."/>
            <person name="Tidwell J."/>
            <person name="Bellgard S.E."/>
            <person name="Bellgard M.I."/>
        </authorList>
    </citation>
    <scope>NUCLEOTIDE SEQUENCE</scope>
    <source>
        <tissue evidence="2">Shoot tissue taken approximately 20 cm above the soil surface</tissue>
    </source>
</reference>
<evidence type="ECO:0000256" key="1">
    <source>
        <dbReference type="SAM" id="MobiDB-lite"/>
    </source>
</evidence>
<name>A0A0A9G189_ARUDO</name>
<dbReference type="GO" id="GO:0016740">
    <property type="term" value="F:transferase activity"/>
    <property type="evidence" value="ECO:0007669"/>
    <property type="project" value="UniProtKB-KW"/>
</dbReference>
<accession>A0A0A9G189</accession>
<feature type="compositionally biased region" description="Basic and acidic residues" evidence="1">
    <location>
        <begin position="68"/>
        <end position="78"/>
    </location>
</feature>
<evidence type="ECO:0000313" key="2">
    <source>
        <dbReference type="EMBL" id="JAE17229.1"/>
    </source>
</evidence>
<keyword evidence="2" id="KW-0808">Transferase</keyword>
<protein>
    <submittedName>
        <fullName evidence="2">Ethanolaminephosphotransferase</fullName>
    </submittedName>
</protein>
<sequence>MFGGIQSGKRVTHRLQKGWSTYLATTEWSSPLYLYRFSVSTPCAPMNPIPARPGSRVAAGAAGELEGGGDRGVEKLLE</sequence>
<reference evidence="2" key="1">
    <citation type="submission" date="2014-09" db="EMBL/GenBank/DDBJ databases">
        <authorList>
            <person name="Magalhaes I.L.F."/>
            <person name="Oliveira U."/>
            <person name="Santos F.R."/>
            <person name="Vidigal T.H.D.A."/>
            <person name="Brescovit A.D."/>
            <person name="Santos A.J."/>
        </authorList>
    </citation>
    <scope>NUCLEOTIDE SEQUENCE</scope>
    <source>
        <tissue evidence="2">Shoot tissue taken approximately 20 cm above the soil surface</tissue>
    </source>
</reference>